<evidence type="ECO:0000313" key="2">
    <source>
        <dbReference type="EMBL" id="KAG5616531.1"/>
    </source>
</evidence>
<protein>
    <submittedName>
        <fullName evidence="2">Uncharacterized protein</fullName>
    </submittedName>
</protein>
<keyword evidence="1" id="KW-0812">Transmembrane</keyword>
<keyword evidence="1" id="KW-1133">Transmembrane helix</keyword>
<dbReference type="EMBL" id="JACXVP010000003">
    <property type="protein sequence ID" value="KAG5616531.1"/>
    <property type="molecule type" value="Genomic_DNA"/>
</dbReference>
<reference evidence="2 3" key="1">
    <citation type="submission" date="2020-09" db="EMBL/GenBank/DDBJ databases">
        <title>De no assembly of potato wild relative species, Solanum commersonii.</title>
        <authorList>
            <person name="Cho K."/>
        </authorList>
    </citation>
    <scope>NUCLEOTIDE SEQUENCE [LARGE SCALE GENOMIC DNA]</scope>
    <source>
        <strain evidence="2">LZ3.2</strain>
        <tissue evidence="2">Leaf</tissue>
    </source>
</reference>
<organism evidence="2 3">
    <name type="scientific">Solanum commersonii</name>
    <name type="common">Commerson's wild potato</name>
    <name type="synonym">Commerson's nightshade</name>
    <dbReference type="NCBI Taxonomy" id="4109"/>
    <lineage>
        <taxon>Eukaryota</taxon>
        <taxon>Viridiplantae</taxon>
        <taxon>Streptophyta</taxon>
        <taxon>Embryophyta</taxon>
        <taxon>Tracheophyta</taxon>
        <taxon>Spermatophyta</taxon>
        <taxon>Magnoliopsida</taxon>
        <taxon>eudicotyledons</taxon>
        <taxon>Gunneridae</taxon>
        <taxon>Pentapetalae</taxon>
        <taxon>asterids</taxon>
        <taxon>lamiids</taxon>
        <taxon>Solanales</taxon>
        <taxon>Solanaceae</taxon>
        <taxon>Solanoideae</taxon>
        <taxon>Solaneae</taxon>
        <taxon>Solanum</taxon>
    </lineage>
</organism>
<dbReference type="Proteomes" id="UP000824120">
    <property type="component" value="Chromosome 3"/>
</dbReference>
<feature type="transmembrane region" description="Helical" evidence="1">
    <location>
        <begin position="35"/>
        <end position="58"/>
    </location>
</feature>
<keyword evidence="3" id="KW-1185">Reference proteome</keyword>
<dbReference type="AlphaFoldDB" id="A0A9J5ZWT3"/>
<evidence type="ECO:0000313" key="3">
    <source>
        <dbReference type="Proteomes" id="UP000824120"/>
    </source>
</evidence>
<evidence type="ECO:0000256" key="1">
    <source>
        <dbReference type="SAM" id="Phobius"/>
    </source>
</evidence>
<dbReference type="OrthoDB" id="1737056at2759"/>
<keyword evidence="1" id="KW-0472">Membrane</keyword>
<comment type="caution">
    <text evidence="2">The sequence shown here is derived from an EMBL/GenBank/DDBJ whole genome shotgun (WGS) entry which is preliminary data.</text>
</comment>
<sequence>MLYRLRLLLIHLHFSEVLNSPSNRLIEFLLCLFYTPPVCLFIFLVILQITDILLYVGYSMPELLRSTKLAVEKGTAYGQNVTYIKQLFDSIVPALVEDLH</sequence>
<proteinExistence type="predicted"/>
<gene>
    <name evidence="2" type="ORF">H5410_016355</name>
</gene>
<name>A0A9J5ZWT3_SOLCO</name>
<accession>A0A9J5ZWT3</accession>